<comment type="caution">
    <text evidence="1">The sequence shown here is derived from an EMBL/GenBank/DDBJ whole genome shotgun (WGS) entry which is preliminary data.</text>
</comment>
<dbReference type="InterPro" id="IPR014746">
    <property type="entry name" value="Gln_synth/guanido_kin_cat_dom"/>
</dbReference>
<protein>
    <submittedName>
        <fullName evidence="1">Gamma-glutamyl:cysteine ligase YbdK (ATP-grasp superfamily)</fullName>
    </submittedName>
</protein>
<gene>
    <name evidence="1" type="ORF">GGD90_002292</name>
</gene>
<dbReference type="Proteomes" id="UP000587070">
    <property type="component" value="Unassembled WGS sequence"/>
</dbReference>
<name>A0A840G7Q8_RHOTE</name>
<accession>A0A840G7Q8</accession>
<dbReference type="SUPFAM" id="SSF55931">
    <property type="entry name" value="Glutamine synthetase/guanido kinase"/>
    <property type="match status" value="1"/>
</dbReference>
<dbReference type="Gene3D" id="3.30.590.20">
    <property type="match status" value="1"/>
</dbReference>
<proteinExistence type="predicted"/>
<organism evidence="1 2">
    <name type="scientific">Rhodocyclus tenuis</name>
    <name type="common">Rhodospirillum tenue</name>
    <dbReference type="NCBI Taxonomy" id="1066"/>
    <lineage>
        <taxon>Bacteria</taxon>
        <taxon>Pseudomonadati</taxon>
        <taxon>Pseudomonadota</taxon>
        <taxon>Betaproteobacteria</taxon>
        <taxon>Rhodocyclales</taxon>
        <taxon>Rhodocyclaceae</taxon>
        <taxon>Rhodocyclus</taxon>
    </lineage>
</organism>
<reference evidence="1 2" key="1">
    <citation type="submission" date="2020-08" db="EMBL/GenBank/DDBJ databases">
        <title>Genome sequencing of Purple Non-Sulfur Bacteria from various extreme environments.</title>
        <authorList>
            <person name="Mayer M."/>
        </authorList>
    </citation>
    <scope>NUCLEOTIDE SEQUENCE [LARGE SCALE GENOMIC DNA]</scope>
    <source>
        <strain evidence="1 2">2761</strain>
    </source>
</reference>
<sequence length="368" mass="40050">MRCGVEFEYLLIDTAGPQAGRIRNFANLPFAEISELLAEKPGRDEPGLATGDLGIKSGYWYVEGDERFHADGRFRTLAVKGVEIRTPPAGSVPEALGRLLAIERQLSALLAKHDLGLAIAGFHPLIAAYPFDPPLNAWEVELRSRNRAYDGSHISTLSYGPDINLSMPEWSTVQCLDVARKLNCYAPWIIPFSFSSPFFAGDVWPGCSKRTFERAPLRPAVKLFLAAPELAALGNISRLIHPVRLPGEAGRIEFKAFDAMPSLETLRACCHLLEGICLANDLPGRSEEVDLARYRRGALVGFTDAAVRAVASDILRKARSALLKSGDVAAAGSLIALETMLVEQRTPADDLLDAYRQNGLMLKPGGLA</sequence>
<evidence type="ECO:0000313" key="2">
    <source>
        <dbReference type="Proteomes" id="UP000587070"/>
    </source>
</evidence>
<evidence type="ECO:0000313" key="1">
    <source>
        <dbReference type="EMBL" id="MBB4247906.1"/>
    </source>
</evidence>
<dbReference type="OrthoDB" id="143227at2"/>
<dbReference type="GO" id="GO:0016874">
    <property type="term" value="F:ligase activity"/>
    <property type="evidence" value="ECO:0007669"/>
    <property type="project" value="UniProtKB-KW"/>
</dbReference>
<dbReference type="RefSeq" id="WP_153116951.1">
    <property type="nucleotide sequence ID" value="NZ_JACIGE010000008.1"/>
</dbReference>
<dbReference type="EMBL" id="JACIGE010000008">
    <property type="protein sequence ID" value="MBB4247906.1"/>
    <property type="molecule type" value="Genomic_DNA"/>
</dbReference>
<keyword evidence="1" id="KW-0436">Ligase</keyword>
<keyword evidence="2" id="KW-1185">Reference proteome</keyword>
<dbReference type="AlphaFoldDB" id="A0A840G7Q8"/>